<proteinExistence type="predicted"/>
<keyword evidence="1" id="KW-0862">Zinc</keyword>
<dbReference type="EMBL" id="CAJOBJ010005251">
    <property type="protein sequence ID" value="CAF4025578.1"/>
    <property type="molecule type" value="Genomic_DNA"/>
</dbReference>
<evidence type="ECO:0000313" key="4">
    <source>
        <dbReference type="Proteomes" id="UP000681720"/>
    </source>
</evidence>
<evidence type="ECO:0000256" key="1">
    <source>
        <dbReference type="PROSITE-ProRule" id="PRU00042"/>
    </source>
</evidence>
<feature type="domain" description="C2H2-type" evidence="2">
    <location>
        <begin position="11"/>
        <end position="42"/>
    </location>
</feature>
<evidence type="ECO:0000259" key="2">
    <source>
        <dbReference type="PROSITE" id="PS50157"/>
    </source>
</evidence>
<evidence type="ECO:0000313" key="3">
    <source>
        <dbReference type="EMBL" id="CAF4025578.1"/>
    </source>
</evidence>
<dbReference type="PROSITE" id="PS50157">
    <property type="entry name" value="ZINC_FINGER_C2H2_2"/>
    <property type="match status" value="1"/>
</dbReference>
<sequence length="406" mass="46359">MANSTAGNQIYTCHFCSDEFTNRATLNVHFSQCEIRSPNKKPVKKPILSPPRLNQDQLDILEMLKLHPSYKKSASNSFHSPVTTNDINLNIPLSNLHSSGYLPSSNQSRFDDAYCKSDTLERHDRTTITNGDDDDDEKEQFNSNLLNNKIPSYHIYKYSRYEHYTVASPVQCDLSISDHQMSQDNTNNEAFLCSSSSNAADQRSKKNASPILMREQTNDSLPKYQSVVLNDGARIRIVNCSNDNNKNPSTRNSMNSSITKRCSIPIDEMFSTKSTRLNTRKISAPNSKTPDISEVLPSYQAQSVLLSNTDISNGWIVHSVFYRCHVCSHEEFFVVLSRECIRLHISSKHGNMEENFKQRISNFLNNQGRALKIFQHYLKWQQPWSETEINQIFQLSNINNRTNGAL</sequence>
<dbReference type="Proteomes" id="UP000681720">
    <property type="component" value="Unassembled WGS sequence"/>
</dbReference>
<comment type="caution">
    <text evidence="3">The sequence shown here is derived from an EMBL/GenBank/DDBJ whole genome shotgun (WGS) entry which is preliminary data.</text>
</comment>
<gene>
    <name evidence="3" type="ORF">GIL414_LOCUS13120</name>
</gene>
<dbReference type="AlphaFoldDB" id="A0A8S2P2Y0"/>
<dbReference type="InterPro" id="IPR013087">
    <property type="entry name" value="Znf_C2H2_type"/>
</dbReference>
<keyword evidence="1" id="KW-0479">Metal-binding</keyword>
<keyword evidence="1" id="KW-0863">Zinc-finger</keyword>
<protein>
    <recommendedName>
        <fullName evidence="2">C2H2-type domain-containing protein</fullName>
    </recommendedName>
</protein>
<organism evidence="3 4">
    <name type="scientific">Rotaria magnacalcarata</name>
    <dbReference type="NCBI Taxonomy" id="392030"/>
    <lineage>
        <taxon>Eukaryota</taxon>
        <taxon>Metazoa</taxon>
        <taxon>Spiralia</taxon>
        <taxon>Gnathifera</taxon>
        <taxon>Rotifera</taxon>
        <taxon>Eurotatoria</taxon>
        <taxon>Bdelloidea</taxon>
        <taxon>Philodinida</taxon>
        <taxon>Philodinidae</taxon>
        <taxon>Rotaria</taxon>
    </lineage>
</organism>
<accession>A0A8S2P2Y0</accession>
<dbReference type="GO" id="GO:0008270">
    <property type="term" value="F:zinc ion binding"/>
    <property type="evidence" value="ECO:0007669"/>
    <property type="project" value="UniProtKB-KW"/>
</dbReference>
<name>A0A8S2P2Y0_9BILA</name>
<reference evidence="3" key="1">
    <citation type="submission" date="2021-02" db="EMBL/GenBank/DDBJ databases">
        <authorList>
            <person name="Nowell W R."/>
        </authorList>
    </citation>
    <scope>NUCLEOTIDE SEQUENCE</scope>
</reference>